<feature type="region of interest" description="Disordered" evidence="7">
    <location>
        <begin position="3949"/>
        <end position="3969"/>
    </location>
</feature>
<evidence type="ECO:0000313" key="10">
    <source>
        <dbReference type="EMBL" id="MEU6799400.1"/>
    </source>
</evidence>
<dbReference type="SMART" id="SM00823">
    <property type="entry name" value="PKS_PP"/>
    <property type="match status" value="3"/>
</dbReference>
<dbReference type="InterPro" id="IPR025110">
    <property type="entry name" value="AMP-bd_C"/>
</dbReference>
<feature type="region of interest" description="Disordered" evidence="7">
    <location>
        <begin position="699"/>
        <end position="744"/>
    </location>
</feature>
<evidence type="ECO:0000259" key="9">
    <source>
        <dbReference type="PROSITE" id="PS52004"/>
    </source>
</evidence>
<dbReference type="InterPro" id="IPR036291">
    <property type="entry name" value="NAD(P)-bd_dom_sf"/>
</dbReference>
<reference evidence="10 11" key="1">
    <citation type="submission" date="2024-06" db="EMBL/GenBank/DDBJ databases">
        <title>The Natural Products Discovery Center: Release of the First 8490 Sequenced Strains for Exploring Actinobacteria Biosynthetic Diversity.</title>
        <authorList>
            <person name="Kalkreuter E."/>
            <person name="Kautsar S.A."/>
            <person name="Yang D."/>
            <person name="Bader C.D."/>
            <person name="Teijaro C.N."/>
            <person name="Fluegel L."/>
            <person name="Davis C.M."/>
            <person name="Simpson J.R."/>
            <person name="Lauterbach L."/>
            <person name="Steele A.D."/>
            <person name="Gui C."/>
            <person name="Meng S."/>
            <person name="Li G."/>
            <person name="Viehrig K."/>
            <person name="Ye F."/>
            <person name="Su P."/>
            <person name="Kiefer A.F."/>
            <person name="Nichols A."/>
            <person name="Cepeda A.J."/>
            <person name="Yan W."/>
            <person name="Fan B."/>
            <person name="Jiang Y."/>
            <person name="Adhikari A."/>
            <person name="Zheng C.-J."/>
            <person name="Schuster L."/>
            <person name="Cowan T.M."/>
            <person name="Smanski M.J."/>
            <person name="Chevrette M.G."/>
            <person name="De Carvalho L.P.S."/>
            <person name="Shen B."/>
        </authorList>
    </citation>
    <scope>NUCLEOTIDE SEQUENCE [LARGE SCALE GENOMIC DNA]</scope>
    <source>
        <strain evidence="10 11">NPDC046851</strain>
    </source>
</reference>
<feature type="compositionally biased region" description="Low complexity" evidence="7">
    <location>
        <begin position="2473"/>
        <end position="2487"/>
    </location>
</feature>
<feature type="compositionally biased region" description="Basic and acidic residues" evidence="7">
    <location>
        <begin position="394"/>
        <end position="404"/>
    </location>
</feature>
<dbReference type="Pfam" id="PF22621">
    <property type="entry name" value="CurL-like_PKS_C"/>
    <property type="match status" value="1"/>
</dbReference>
<dbReference type="SUPFAM" id="SSF56801">
    <property type="entry name" value="Acetyl-CoA synthetase-like"/>
    <property type="match status" value="2"/>
</dbReference>
<dbReference type="PROSITE" id="PS00606">
    <property type="entry name" value="KS3_1"/>
    <property type="match status" value="1"/>
</dbReference>
<dbReference type="Pfam" id="PF00109">
    <property type="entry name" value="ketoacyl-synt"/>
    <property type="match status" value="1"/>
</dbReference>
<keyword evidence="3" id="KW-0597">Phosphoprotein</keyword>
<dbReference type="EMBL" id="JBEYXT010000001">
    <property type="protein sequence ID" value="MEU6799400.1"/>
    <property type="molecule type" value="Genomic_DNA"/>
</dbReference>
<dbReference type="Gene3D" id="3.40.50.720">
    <property type="entry name" value="NAD(P)-binding Rossmann-like Domain"/>
    <property type="match status" value="2"/>
</dbReference>
<accession>A0ABV3AQD1</accession>
<dbReference type="InterPro" id="IPR032821">
    <property type="entry name" value="PKS_assoc"/>
</dbReference>
<dbReference type="RefSeq" id="WP_359689420.1">
    <property type="nucleotide sequence ID" value="NZ_JBEYXT010000001.1"/>
</dbReference>
<dbReference type="PROSITE" id="PS52004">
    <property type="entry name" value="KS3_2"/>
    <property type="match status" value="1"/>
</dbReference>
<dbReference type="Gene3D" id="3.30.300.30">
    <property type="match status" value="2"/>
</dbReference>
<feature type="compositionally biased region" description="Low complexity" evidence="7">
    <location>
        <begin position="2140"/>
        <end position="2154"/>
    </location>
</feature>
<dbReference type="SMART" id="SM01294">
    <property type="entry name" value="PKS_PP_betabranch"/>
    <property type="match status" value="1"/>
</dbReference>
<dbReference type="InterPro" id="IPR020806">
    <property type="entry name" value="PKS_PP-bd"/>
</dbReference>
<feature type="compositionally biased region" description="Gly residues" evidence="7">
    <location>
        <begin position="2249"/>
        <end position="2259"/>
    </location>
</feature>
<dbReference type="InterPro" id="IPR020845">
    <property type="entry name" value="AMP-binding_CS"/>
</dbReference>
<dbReference type="Gene3D" id="3.40.50.12780">
    <property type="entry name" value="N-terminal domain of ligase-like"/>
    <property type="match status" value="2"/>
</dbReference>
<gene>
    <name evidence="10" type="ORF">ABZ931_00030</name>
</gene>
<dbReference type="InterPro" id="IPR014030">
    <property type="entry name" value="Ketoacyl_synth_N"/>
</dbReference>
<evidence type="ECO:0000259" key="8">
    <source>
        <dbReference type="PROSITE" id="PS50075"/>
    </source>
</evidence>
<dbReference type="InterPro" id="IPR014031">
    <property type="entry name" value="Ketoacyl_synth_C"/>
</dbReference>
<dbReference type="PROSITE" id="PS00455">
    <property type="entry name" value="AMP_BINDING"/>
    <property type="match status" value="2"/>
</dbReference>
<dbReference type="InterPro" id="IPR014043">
    <property type="entry name" value="Acyl_transferase_dom"/>
</dbReference>
<dbReference type="InterPro" id="IPR000873">
    <property type="entry name" value="AMP-dep_synth/lig_dom"/>
</dbReference>
<dbReference type="SUPFAM" id="SSF51735">
    <property type="entry name" value="NAD(P)-binding Rossmann-fold domains"/>
    <property type="match status" value="3"/>
</dbReference>
<evidence type="ECO:0000313" key="11">
    <source>
        <dbReference type="Proteomes" id="UP001551189"/>
    </source>
</evidence>
<dbReference type="PANTHER" id="PTHR43775">
    <property type="entry name" value="FATTY ACID SYNTHASE"/>
    <property type="match status" value="1"/>
</dbReference>
<feature type="compositionally biased region" description="Gly residues" evidence="7">
    <location>
        <begin position="381"/>
        <end position="393"/>
    </location>
</feature>
<dbReference type="SUPFAM" id="SSF53901">
    <property type="entry name" value="Thiolase-like"/>
    <property type="match status" value="1"/>
</dbReference>
<dbReference type="Pfam" id="PF00501">
    <property type="entry name" value="AMP-binding"/>
    <property type="match status" value="2"/>
</dbReference>
<dbReference type="Pfam" id="PF02801">
    <property type="entry name" value="Ketoacyl-synt_C"/>
    <property type="match status" value="1"/>
</dbReference>
<feature type="compositionally biased region" description="Low complexity" evidence="7">
    <location>
        <begin position="3285"/>
        <end position="3298"/>
    </location>
</feature>
<dbReference type="Gene3D" id="3.40.47.10">
    <property type="match status" value="1"/>
</dbReference>
<feature type="compositionally biased region" description="Basic and acidic residues" evidence="7">
    <location>
        <begin position="3270"/>
        <end position="3284"/>
    </location>
</feature>
<evidence type="ECO:0000256" key="4">
    <source>
        <dbReference type="ARBA" id="ARBA00022679"/>
    </source>
</evidence>
<evidence type="ECO:0000256" key="3">
    <source>
        <dbReference type="ARBA" id="ARBA00022553"/>
    </source>
</evidence>
<keyword evidence="11" id="KW-1185">Reference proteome</keyword>
<dbReference type="InterPro" id="IPR013968">
    <property type="entry name" value="PKS_KR"/>
</dbReference>
<evidence type="ECO:0000256" key="6">
    <source>
        <dbReference type="ARBA" id="ARBA00023315"/>
    </source>
</evidence>
<evidence type="ECO:0000256" key="2">
    <source>
        <dbReference type="ARBA" id="ARBA00022450"/>
    </source>
</evidence>
<dbReference type="SMART" id="SM00825">
    <property type="entry name" value="PKS_KS"/>
    <property type="match status" value="1"/>
</dbReference>
<dbReference type="Pfam" id="PF00698">
    <property type="entry name" value="Acyl_transf_1"/>
    <property type="match status" value="1"/>
</dbReference>
<keyword evidence="6" id="KW-0012">Acyltransferase</keyword>
<comment type="cofactor">
    <cofactor evidence="1">
        <name>pantetheine 4'-phosphate</name>
        <dbReference type="ChEBI" id="CHEBI:47942"/>
    </cofactor>
</comment>
<evidence type="ECO:0000256" key="1">
    <source>
        <dbReference type="ARBA" id="ARBA00001957"/>
    </source>
</evidence>
<dbReference type="InterPro" id="IPR001242">
    <property type="entry name" value="Condensation_dom"/>
</dbReference>
<feature type="region of interest" description="Disordered" evidence="7">
    <location>
        <begin position="2473"/>
        <end position="2492"/>
    </location>
</feature>
<dbReference type="Gene3D" id="3.40.366.10">
    <property type="entry name" value="Malonyl-Coenzyme A Acyl Carrier Protein, domain 2"/>
    <property type="match status" value="1"/>
</dbReference>
<comment type="caution">
    <text evidence="10">The sequence shown here is derived from an EMBL/GenBank/DDBJ whole genome shotgun (WGS) entry which is preliminary data.</text>
</comment>
<feature type="domain" description="Carrier" evidence="8">
    <location>
        <begin position="2156"/>
        <end position="2230"/>
    </location>
</feature>
<feature type="compositionally biased region" description="Gly residues" evidence="7">
    <location>
        <begin position="596"/>
        <end position="608"/>
    </location>
</feature>
<dbReference type="CDD" id="cd05930">
    <property type="entry name" value="A_NRPS"/>
    <property type="match status" value="1"/>
</dbReference>
<feature type="domain" description="Carrier" evidence="8">
    <location>
        <begin position="614"/>
        <end position="691"/>
    </location>
</feature>
<dbReference type="PANTHER" id="PTHR43775:SF37">
    <property type="entry name" value="SI:DKEY-61P9.11"/>
    <property type="match status" value="1"/>
</dbReference>
<feature type="domain" description="Carrier" evidence="8">
    <location>
        <begin position="3295"/>
        <end position="3370"/>
    </location>
</feature>
<feature type="region of interest" description="Disordered" evidence="7">
    <location>
        <begin position="379"/>
        <end position="404"/>
    </location>
</feature>
<dbReference type="Pfam" id="PF00550">
    <property type="entry name" value="PP-binding"/>
    <property type="match status" value="3"/>
</dbReference>
<dbReference type="PROSITE" id="PS00012">
    <property type="entry name" value="PHOSPHOPANTETHEINE"/>
    <property type="match status" value="2"/>
</dbReference>
<dbReference type="InterPro" id="IPR050091">
    <property type="entry name" value="PKS_NRPS_Biosynth_Enz"/>
</dbReference>
<dbReference type="Gene3D" id="3.30.559.30">
    <property type="entry name" value="Nonribosomal peptide synthetase, condensation domain"/>
    <property type="match status" value="2"/>
</dbReference>
<feature type="region of interest" description="Disordered" evidence="7">
    <location>
        <begin position="2721"/>
        <end position="2741"/>
    </location>
</feature>
<dbReference type="InterPro" id="IPR009081">
    <property type="entry name" value="PP-bd_ACP"/>
</dbReference>
<feature type="region of interest" description="Disordered" evidence="7">
    <location>
        <begin position="588"/>
        <end position="613"/>
    </location>
</feature>
<feature type="region of interest" description="Disordered" evidence="7">
    <location>
        <begin position="3269"/>
        <end position="3298"/>
    </location>
</feature>
<dbReference type="SUPFAM" id="SSF52777">
    <property type="entry name" value="CoA-dependent acyltransferases"/>
    <property type="match status" value="4"/>
</dbReference>
<feature type="compositionally biased region" description="Pro residues" evidence="7">
    <location>
        <begin position="2233"/>
        <end position="2242"/>
    </location>
</feature>
<dbReference type="SUPFAM" id="SSF52151">
    <property type="entry name" value="FabD/lysophospholipase-like"/>
    <property type="match status" value="1"/>
</dbReference>
<dbReference type="InterPro" id="IPR036736">
    <property type="entry name" value="ACP-like_sf"/>
</dbReference>
<dbReference type="InterPro" id="IPR001227">
    <property type="entry name" value="Ac_transferase_dom_sf"/>
</dbReference>
<feature type="compositionally biased region" description="Pro residues" evidence="7">
    <location>
        <begin position="2110"/>
        <end position="2139"/>
    </location>
</feature>
<dbReference type="SUPFAM" id="SSF55048">
    <property type="entry name" value="Probable ACP-binding domain of malonyl-CoA ACP transacylase"/>
    <property type="match status" value="1"/>
</dbReference>
<dbReference type="SUPFAM" id="SSF47336">
    <property type="entry name" value="ACP-like"/>
    <property type="match status" value="3"/>
</dbReference>
<dbReference type="InterPro" id="IPR020841">
    <property type="entry name" value="PKS_Beta-ketoAc_synthase_dom"/>
</dbReference>
<protein>
    <submittedName>
        <fullName evidence="10">SDR family NAD(P)-dependent oxidoreductase</fullName>
    </submittedName>
</protein>
<dbReference type="Gene3D" id="3.30.70.3290">
    <property type="match status" value="1"/>
</dbReference>
<keyword evidence="2" id="KW-0596">Phosphopantetheine</keyword>
<dbReference type="Pfam" id="PF00668">
    <property type="entry name" value="Condensation"/>
    <property type="match status" value="2"/>
</dbReference>
<dbReference type="InterPro" id="IPR016035">
    <property type="entry name" value="Acyl_Trfase/lysoPLipase"/>
</dbReference>
<dbReference type="PROSITE" id="PS50075">
    <property type="entry name" value="CARRIER"/>
    <property type="match status" value="3"/>
</dbReference>
<name>A0ABV3AQD1_9ACTN</name>
<dbReference type="Pfam" id="PF08659">
    <property type="entry name" value="KR"/>
    <property type="match status" value="1"/>
</dbReference>
<dbReference type="Pfam" id="PF13193">
    <property type="entry name" value="AMP-binding_C"/>
    <property type="match status" value="1"/>
</dbReference>
<dbReference type="Gene3D" id="3.30.559.10">
    <property type="entry name" value="Chloramphenicol acetyltransferase-like domain"/>
    <property type="match status" value="2"/>
</dbReference>
<dbReference type="Proteomes" id="UP001551189">
    <property type="component" value="Unassembled WGS sequence"/>
</dbReference>
<dbReference type="SMART" id="SM00827">
    <property type="entry name" value="PKS_AT"/>
    <property type="match status" value="1"/>
</dbReference>
<dbReference type="Gene3D" id="1.10.1200.10">
    <property type="entry name" value="ACP-like"/>
    <property type="match status" value="3"/>
</dbReference>
<organism evidence="10 11">
    <name type="scientific">Streptomyces neyagawaensis</name>
    <dbReference type="NCBI Taxonomy" id="42238"/>
    <lineage>
        <taxon>Bacteria</taxon>
        <taxon>Bacillati</taxon>
        <taxon>Actinomycetota</taxon>
        <taxon>Actinomycetes</taxon>
        <taxon>Kitasatosporales</taxon>
        <taxon>Streptomycetaceae</taxon>
        <taxon>Streptomyces</taxon>
    </lineage>
</organism>
<dbReference type="InterPro" id="IPR016039">
    <property type="entry name" value="Thiolase-like"/>
</dbReference>
<evidence type="ECO:0000256" key="5">
    <source>
        <dbReference type="ARBA" id="ARBA00023194"/>
    </source>
</evidence>
<feature type="region of interest" description="Disordered" evidence="7">
    <location>
        <begin position="2230"/>
        <end position="2261"/>
    </location>
</feature>
<dbReference type="InterPro" id="IPR018201">
    <property type="entry name" value="Ketoacyl_synth_AS"/>
</dbReference>
<dbReference type="InterPro" id="IPR042099">
    <property type="entry name" value="ANL_N_sf"/>
</dbReference>
<feature type="region of interest" description="Disordered" evidence="7">
    <location>
        <begin position="2103"/>
        <end position="2154"/>
    </location>
</feature>
<proteinExistence type="predicted"/>
<dbReference type="InterPro" id="IPR023213">
    <property type="entry name" value="CAT-like_dom_sf"/>
</dbReference>
<dbReference type="InterPro" id="IPR057326">
    <property type="entry name" value="KR_dom"/>
</dbReference>
<dbReference type="CDD" id="cd00833">
    <property type="entry name" value="PKS"/>
    <property type="match status" value="1"/>
</dbReference>
<keyword evidence="4" id="KW-0808">Transferase</keyword>
<dbReference type="Pfam" id="PF16197">
    <property type="entry name" value="KAsynt_C_assoc"/>
    <property type="match status" value="1"/>
</dbReference>
<dbReference type="InterPro" id="IPR006162">
    <property type="entry name" value="Ppantetheine_attach_site"/>
</dbReference>
<sequence length="4261" mass="442469">MERSNEGLNGGASAETLLDVLLGAASEAPERTVVHVRADGGEHTVTFAGLRDEALRVAGGLIEAGVTAGTPLPLVADRGEDFQPMFWGALAAGAVPVPLAPEPRRVGPVWELLGRPPVVVDASTAPLLGELDGAVAALPLDALREGRPLRRPHRPAPDDVAFLQFSSGSTGSPKGVELTHAGVLANLRQIRTAMAITGDDVIATWMPYFHDMGLIGTHLVPMAARVRQIRVEPLSFAKRPALWLEAAARHRATLLSAANFALDLAVRRIPAATLAGLDLSHVRLLLVGAEPIAPRVWRAFQAHTAPAGLDPCAPLPVYGLAEATLAVTVPPLGERAEPVVLDRAALSRGRAVETAPGAHAVELMDLGLPVEGCEVRITGPVGDGEGDGGAGKGEGARDARDSRDVRAARGVLGEARVGHVEVRGPQVGRGYHRAPGASAEAFGDDGWLRTGDLGFLRGGRLVVTGRHKDVVFVNGRTFHASDLEEAVAATPGLPSGATAAVVGSTDPDGGGERVVAFVRWARPPATTAAPVLRAAAGRLREALGHDDVRVLPLPPAAFPRTTSGKLRRGALRERFEAGGFAAVEERWGDTASGMAGEPGEGGGAGSTGVAGAPRSVRDVREAVRGVWARVLERPEGEIGLHDRFFDLGGSSLKAMAVLAELEDTFAVTVEPRALRDHDTVAGLAGYLVEAVAEPGSRSVAAAGSDTGTGAVAGSAAETGPVAEPDTASAAVPHGRRDRSRGGGVSSDAVAVLSVACRFPGVGSPEEFWELLAAGGDTVGTVPEDRWGNGPLPSTRFGSFLPEPADFDADFFGMDDAEARATDPQARIFLELAHEALERAGYAGPRRAGRRVGVFAATGDSGYREVLAEAADGDLARHPAALTGNLPNLIAARVSQVLDLTGPALAVDTACSSALVALHLARRSLAAGECDLAVVGGVNLGLTGTGHRLLEATGALSPTGRCRAFDTDADGFVPGEGGAVLVLARLDEARAADDPVLALVRGTAVNNDGRSLGLLAPTPRGQREVIARAYAECGVDPAAVSYVEAHGTGTPIGDPVEARSLGQAFPPRPDGLPRRLGSVKANLGHLLNAAGMPALVKVVLALTHRRLPPMPHAARPAPFLAHTAPGFRLVTEPEPWTAPDDGPLTAGVNAFGFGGTNAHAILEEAPDTTGRRDCGEAGCRAGGEGGCRTCGEVGCGTCGEAGRSGRGRPDGAAVDASGPCLLTLSARAPGALRAAVAELAAHLRARPELPEADVCAAVGTARDDAPYRLAVVADGDLLQRLEAAARAGDAEPTRARPRTVFVLPGQGAQRPAVARALYESAPAFRDTLDEASALVGPVLRRSLTTWCLDEHVTPEALARTEVAQPLLVAFGAALSAQLGAWGVRPDAVVGHSVGEITAAHLAGVLSLPDALAFAAERGRLIGELAAPGAMAAVRGDEDTVAPVIAAADGELCVAAVNSPTQLVIAGTSDAVDRAIAALTARGVAARRLRVSHAFHSPLLEPVLDPLGNAAKALTVLPATVPMLSTVSGQWGPGLTPEYWRDHAARPVRFGAAVARLLDEGYDTFVELGPGDTLSGPVRAVAGSSGVAYLPALSPVPSVAPDGGSAGPSGAHSLLETVGRLWTRGAPLSPTASARGPVGNRRVPVPTYPFQRRRYWPERLDAPPAPHGTPPARDLDGGPVPRPLLWRDAPLLAAPGPDVVRLAGADTALARALADRLTEHGVTVLGPDDSSPGGPNAPETVVWFAEDTTGSDTATTTTTDAIASLRGVLALFDAAPARLLLVTEDAYTTGSGDTPEHARPVGALLHGFALALPDEHPALSSRGVDLSSGDALATRLQSLERELYAADAPGSAVGTVAWRASRRLARTPVASTGTTRTTTDVLPPNGTYLITGGAGGLGSALARDLAEHGAPDLVLTGRTHTPPRALLAELRALGARARYQAADVSDARALDDLVAGLPPLDGVFHAAGTARPGSLRGKSDDEIEETLAAKVHGTVHLAEALRRYGHDTAVRVAFSSVSSVLPGLSGALGDYAAANAFLDAFTTAEHAAGRPWRTIALGPVSDTGLASGPRAEDRLRVRGLAPMPVRAALTALRTALTLDAPHVLVTGTTEPTPTPTPTPDPTQSPAPVPAPAPAPAVPTPAPSSASTSSATSASGTAPEITALLRRLLAEALHRSPEAIAEDAPFLGLGLDSLSAVDLARRLERELGRPLPATLLFEYRTIGELAAHLATGTPTAAPPALPAAPPTTGSGSESGSGSGSGSEDGLLPLTPLQLAFHTSASLHEGVTAYGYVRQTVSGPLHPALLGRALAHLALRHPLLRMRLTRDGGARPRQYTAPAEVPSAHGSGPAWYEIRQVPAGPRALADLEQALCNRPFDLTAEDPVRAVLVPDQEDADLTHLLLVVHHAAADGYSLKVLSEDLWSLYTAFARGAGATHELPPAVGEFGDYVAALAAERHSPAFERDQRYWRGRLTTHLSAPTTTSATPAPALPYDGDPDAPPVPPLVHHRTEIDEELTSALREVAARHEVSLFHLLLAAYGRCLARWSGRPEVAVNVARARREVALAGVDRLVGPLADTLPVFVTVGPDEPVTALAGRVREIWREAEAHATLGSADLARLLGEVRPATGPAPRTVAEAGFSFARFPVVHGPDWPVTVTPTAAATATAATRLGLLCWEADASLRLSWNHPARLFRPETVRGLAHAYVSELRAVAAGLEGLAVAYTPQQQPTDPAVGPAERAAQPAGSRQPGIVDRLCARFRATPEAVAVHTGDSTLTYAALDSASAALAAGLRAHGVRPGDLVGLLTEPGGTATVTGVVGILRAGAGWVPLDATHPVARHRDQLARTGVRVLVCDPANHEAAARLKGVVPVVTTEAPSRPVAADVPSPLPGGAAADLLDSAPYDPDAVAYVIFTSGSTGRPKAVPVTHRSMANYLDWALATFGYGPGDRLAQTASACFDASVRQLLAPLLVGASVHTVSRDLLRDPEALLDRVVADRITVWSSVPTLWERLLTAAEERVRRDGAAPPDLSALRWVHVGGEALPAAHVRRWFDLLDATATPTHAPGVSSAPGIPDARRARHRVANLYGPTEATINATCHIIDTRPADDVRHLPIGRPIAGTELAVVDADGRACAPGEAGELLIAGTGLTPGYLGDPHLTAAAFTERDGRRWYRSGDRVRRTADGVLEFLGRLDDQVKVRGHRVELGEVEAALLAHPGLARAAVLLREGRLVAYVEPRAGAPEPDAREVRAFLSRTLPPYMLPARIHALAALPLTGTGKIDRNRLAPPPDHDTPAPGRTAHRTPPATPTERLLARAWSQLLDVPEVFREDDFFVLGGDSLTVLELFSRLRDDHPLLPRPTTVYTHRTLSALAAAIDTANDTTADTAAAPALPVAGPAPVTPYPLTPSQRGFLLADALASGPPGGSAGTGGSVDSAWLARFRIRGPLRPELFQRAVDVLVARHPMLRTVFPAGARPPVQQELPDTLRLPVETEALSEPGLLERRIAEEAGRRFEPWAWPLLRLRLFTVADDEHVLVVHAHHLIGDGYSAALLTRELLTVHDRFAAGLSDGLEPLRSTFRDHVELRATRRGAPSRAPGAADHLARHEAPYTPPVLRASRPPADGTGASPGFHTAGFHTAGFTLDADRSGALRRLARTAGTTPYAPFLTAYHRALVGLTGHRDLVLGLAVTGRDDSVPDAHRVFGPFAEAVAVRPPVHGEAPGPFVADLRRVAAEAVAARTAGPLDLRTDDGLPRTAQFFFTFLDFGSLGAPAGTALTVLPDDTDTALAPPPVGTDVLLAVRPSGEGVRVTVRASASALTEEELAVFAGGLRRELEDSAPLDAALIGYLPAPCDLAAYAGLPPHAVPGREQLRALLFPDGRPRLLETTVTPLGASGFLALPVFADELTALATPDDRSSLAARTARAVEHALALGARSVSLAGVIPALTGYGYDVLREAAPTTTPNATTPNGTTPNATTPSAAAPGVAALTTAAPLPGALTTGHATTTVAVVKTVHAALAATGRDLAGLTLAVVGCGSIGTSSLRLLLARSPRPPARLILCDLPGSAPRLRRLAAELSADRPGTAVRVMESTGTPAGLPAELYEDADVVVTAVSGPTALLDVDRLRPGTIVVDDSFPHCFDTARALTRMRSERDVLLVGGGLLALGTTETRLSADLPALARTGPARGTQFQPHLPGTLASCRLESLLHAHHDGTELPPIHGLVDLPHALAHWDAAESAGVTAAPLHLLDHVIPETTLTALPGPRTRPLPRPRRP</sequence>
<evidence type="ECO:0000256" key="7">
    <source>
        <dbReference type="SAM" id="MobiDB-lite"/>
    </source>
</evidence>
<feature type="domain" description="Ketosynthase family 3 (KS3)" evidence="9">
    <location>
        <begin position="746"/>
        <end position="1163"/>
    </location>
</feature>
<dbReference type="InterPro" id="IPR045851">
    <property type="entry name" value="AMP-bd_C_sf"/>
</dbReference>
<dbReference type="InterPro" id="IPR016036">
    <property type="entry name" value="Malonyl_transacylase_ACP-bd"/>
</dbReference>
<keyword evidence="5" id="KW-0045">Antibiotic biosynthesis</keyword>
<dbReference type="SMART" id="SM00822">
    <property type="entry name" value="PKS_KR"/>
    <property type="match status" value="1"/>
</dbReference>